<gene>
    <name evidence="1" type="ORF">CTAM01_13065</name>
</gene>
<dbReference type="EMBL" id="MLFU01000087">
    <property type="protein sequence ID" value="KAK1484152.1"/>
    <property type="molecule type" value="Genomic_DNA"/>
</dbReference>
<proteinExistence type="predicted"/>
<evidence type="ECO:0000313" key="1">
    <source>
        <dbReference type="EMBL" id="KAK1484152.1"/>
    </source>
</evidence>
<dbReference type="Proteomes" id="UP001227543">
    <property type="component" value="Unassembled WGS sequence"/>
</dbReference>
<sequence length="721" mass="82600">MTDPKRGNHEDFNQKLWYRKFIRGIKPQTKEPYPDEDTPATPEQLNADFIDYWGKRLKTDEAFRKHNTYNELMTQFWNDPDIILQTYAVADGQTVPRNKQKSWFRSELRFISVIFPTDANHKKDGKAPIGSVSWAPWFVLIAASSFIDSKKDILHIMSWSRDDGQFRYYARDLIMNDEARTQHGWVYLCSSMDAFDAPGKAYLGPLNGHVNGGIVMKEIHKPWMHWLVGGRGVTDLLGEELIPKLEKASWLTHPGFPPLYGASVQSGETFERIVLDSVRVWFTSRRNKDFSTKKGETKTCPDNIQRWAAHFFLTTNINIAATSNNANIVPSDHFFSYEMLRGYSDLLPNRSLDDDKWLAAHILKETPAALTAWNEEQFKKDKNKYLTQEQWFRRYSISSFKYDGPSYLWASRELKLCTLQEVANVKDAQLVVPANSLSGGIFMGTLENGKEDINGGAPVNFAVQQWGEGDNPWVILQSSVDDAHGVWTAQKIFLGNDKDSARCQLSSEKTFNALQMVDFWNPIYSWRRLKLMQYIPVEAELLDTPTTDPITGESVYSYSLEKNFIDAVRKRMADKGDLDKLQDEWPGAEFLCNLDKPLIEHQIRISNYTNKVAENLNEATWILEYLKLAESRRRMFRPMPMNFFGSNIPYCLAMPFNDPWLEMTEQASVRQIPERGVDVLKAWLGSLAGSDPKVIPNQSLGDLNKLISDRAESGADIRTVG</sequence>
<dbReference type="RefSeq" id="XP_060376391.1">
    <property type="nucleotide sequence ID" value="XM_060529070.1"/>
</dbReference>
<accession>A0ABQ9QT82</accession>
<name>A0ABQ9QT82_9PEZI</name>
<dbReference type="GeneID" id="85413308"/>
<protein>
    <submittedName>
        <fullName evidence="1">Uncharacterized protein</fullName>
    </submittedName>
</protein>
<keyword evidence="2" id="KW-1185">Reference proteome</keyword>
<organism evidence="1 2">
    <name type="scientific">Colletotrichum tamarilloi</name>
    <dbReference type="NCBI Taxonomy" id="1209934"/>
    <lineage>
        <taxon>Eukaryota</taxon>
        <taxon>Fungi</taxon>
        <taxon>Dikarya</taxon>
        <taxon>Ascomycota</taxon>
        <taxon>Pezizomycotina</taxon>
        <taxon>Sordariomycetes</taxon>
        <taxon>Hypocreomycetidae</taxon>
        <taxon>Glomerellales</taxon>
        <taxon>Glomerellaceae</taxon>
        <taxon>Colletotrichum</taxon>
        <taxon>Colletotrichum acutatum species complex</taxon>
    </lineage>
</organism>
<reference evidence="1 2" key="1">
    <citation type="submission" date="2016-10" db="EMBL/GenBank/DDBJ databases">
        <title>The genome sequence of Colletotrichum fioriniae PJ7.</title>
        <authorList>
            <person name="Baroncelli R."/>
        </authorList>
    </citation>
    <scope>NUCLEOTIDE SEQUENCE [LARGE SCALE GENOMIC DNA]</scope>
    <source>
        <strain evidence="1 2">Tom-12</strain>
    </source>
</reference>
<comment type="caution">
    <text evidence="1">The sequence shown here is derived from an EMBL/GenBank/DDBJ whole genome shotgun (WGS) entry which is preliminary data.</text>
</comment>
<evidence type="ECO:0000313" key="2">
    <source>
        <dbReference type="Proteomes" id="UP001227543"/>
    </source>
</evidence>